<keyword evidence="5" id="KW-1185">Reference proteome</keyword>
<feature type="compositionally biased region" description="Basic and acidic residues" evidence="2">
    <location>
        <begin position="252"/>
        <end position="264"/>
    </location>
</feature>
<evidence type="ECO:0000313" key="5">
    <source>
        <dbReference type="Proteomes" id="UP001292094"/>
    </source>
</evidence>
<keyword evidence="1" id="KW-0175">Coiled coil</keyword>
<sequence>MGRHRRNEGRLKRRHRRIAKERELLREDLPPRCFVLTRGHVNKSIHQLMMDFRHLMEPNTATKLEAKKTNNIEDFVGIAGHFHVTHLMIFSQTNLSPYMKLARLPNGPTLTFSIKKYSLKGDVVSSQRRHYQPPSRHPTAPCLMTNLLPNDGPLNLQLSARMFLDAFPTITPNQIKTDHIQRCCLIHYNDGSNDQHNDSIKEEHIKKEEEGGGGAEEVVKEEEVKIKKEEEEEEEGCYDAEEGEIEEVAVVEGKKKEKETDKTPIIKKKKRQNNDDNNDGLEEEEDKEEEEEEEDDEEEEIEEEENEKLEDEEEVETEEEEDEKETEEEENDKLEEQEEEEEVESEEEENDKLEEQEEEEEVENEEEEVEEIEIDEELEEEESDEESDEEEEEGGLGYDGDFDLRHYSIRVVPAGVTKALRKVNRRKLPDLSSLSDVSELMTKSIIGSDSEGEEDVSTQVTLPRKANKTLRDRGKPKKVITSAVKLVEIGPRLTLKLHKIEEGLLKGTTLYNRYIKKSDKEKLQLENKLRAKKSLKQKRREAQERYVEAKKKKLEEHRRKCLAGGVAARAAGGGGDEEGEGGLSKKVLEEAMYKDVDGVLDDDEDLQYYRRKVGREPEDGTFQRRKDVAKKRKRPSDSVTPAGQKSKKSKPAANGKKIRDKNITDDDDEDKKLTRKERKQMKMSKGISAAKNTRADGSGKSQRPQSKTKQRVWGEKRMKKKATKGPKKTSKGTRKATKKMKTSRK</sequence>
<dbReference type="GO" id="GO:0019843">
    <property type="term" value="F:rRNA binding"/>
    <property type="evidence" value="ECO:0007669"/>
    <property type="project" value="InterPro"/>
</dbReference>
<dbReference type="EMBL" id="JAWZYT010003260">
    <property type="protein sequence ID" value="KAK4299362.1"/>
    <property type="molecule type" value="Genomic_DNA"/>
</dbReference>
<accession>A0AAE1P2A5</accession>
<gene>
    <name evidence="4" type="ORF">Pmani_028356</name>
</gene>
<feature type="region of interest" description="Disordered" evidence="2">
    <location>
        <begin position="205"/>
        <end position="402"/>
    </location>
</feature>
<reference evidence="4" key="1">
    <citation type="submission" date="2023-11" db="EMBL/GenBank/DDBJ databases">
        <title>Genome assemblies of two species of porcelain crab, Petrolisthes cinctipes and Petrolisthes manimaculis (Anomura: Porcellanidae).</title>
        <authorList>
            <person name="Angst P."/>
        </authorList>
    </citation>
    <scope>NUCLEOTIDE SEQUENCE</scope>
    <source>
        <strain evidence="4">PB745_02</strain>
        <tissue evidence="4">Gill</tissue>
    </source>
</reference>
<organism evidence="4 5">
    <name type="scientific">Petrolisthes manimaculis</name>
    <dbReference type="NCBI Taxonomy" id="1843537"/>
    <lineage>
        <taxon>Eukaryota</taxon>
        <taxon>Metazoa</taxon>
        <taxon>Ecdysozoa</taxon>
        <taxon>Arthropoda</taxon>
        <taxon>Crustacea</taxon>
        <taxon>Multicrustacea</taxon>
        <taxon>Malacostraca</taxon>
        <taxon>Eumalacostraca</taxon>
        <taxon>Eucarida</taxon>
        <taxon>Decapoda</taxon>
        <taxon>Pleocyemata</taxon>
        <taxon>Anomura</taxon>
        <taxon>Galatheoidea</taxon>
        <taxon>Porcellanidae</taxon>
        <taxon>Petrolisthes</taxon>
    </lineage>
</organism>
<dbReference type="SMART" id="SM00879">
    <property type="entry name" value="Brix"/>
    <property type="match status" value="1"/>
</dbReference>
<dbReference type="GO" id="GO:0030687">
    <property type="term" value="C:preribosome, large subunit precursor"/>
    <property type="evidence" value="ECO:0007669"/>
    <property type="project" value="TreeGrafter"/>
</dbReference>
<proteinExistence type="predicted"/>
<feature type="compositionally biased region" description="Basic residues" evidence="2">
    <location>
        <begin position="717"/>
        <end position="745"/>
    </location>
</feature>
<dbReference type="Pfam" id="PF04427">
    <property type="entry name" value="Brix"/>
    <property type="match status" value="1"/>
</dbReference>
<feature type="compositionally biased region" description="Basic and acidic residues" evidence="2">
    <location>
        <begin position="614"/>
        <end position="626"/>
    </location>
</feature>
<feature type="compositionally biased region" description="Basic residues" evidence="2">
    <location>
        <begin position="673"/>
        <end position="682"/>
    </location>
</feature>
<protein>
    <recommendedName>
        <fullName evidence="3">Brix domain-containing protein</fullName>
    </recommendedName>
</protein>
<evidence type="ECO:0000259" key="3">
    <source>
        <dbReference type="PROSITE" id="PS50833"/>
    </source>
</evidence>
<feature type="compositionally biased region" description="Acidic residues" evidence="2">
    <location>
        <begin position="276"/>
        <end position="394"/>
    </location>
</feature>
<evidence type="ECO:0000256" key="1">
    <source>
        <dbReference type="SAM" id="Coils"/>
    </source>
</evidence>
<feature type="domain" description="Brix" evidence="3">
    <location>
        <begin position="31"/>
        <end position="506"/>
    </location>
</feature>
<comment type="caution">
    <text evidence="4">The sequence shown here is derived from an EMBL/GenBank/DDBJ whole genome shotgun (WGS) entry which is preliminary data.</text>
</comment>
<evidence type="ECO:0000313" key="4">
    <source>
        <dbReference type="EMBL" id="KAK4299362.1"/>
    </source>
</evidence>
<feature type="compositionally biased region" description="Basic and acidic residues" evidence="2">
    <location>
        <begin position="217"/>
        <end position="229"/>
    </location>
</feature>
<dbReference type="InterPro" id="IPR045112">
    <property type="entry name" value="PPAN-like"/>
</dbReference>
<dbReference type="AlphaFoldDB" id="A0AAE1P2A5"/>
<dbReference type="Proteomes" id="UP001292094">
    <property type="component" value="Unassembled WGS sequence"/>
</dbReference>
<name>A0AAE1P2A5_9EUCA</name>
<evidence type="ECO:0000256" key="2">
    <source>
        <dbReference type="SAM" id="MobiDB-lite"/>
    </source>
</evidence>
<feature type="compositionally biased region" description="Acidic residues" evidence="2">
    <location>
        <begin position="230"/>
        <end position="249"/>
    </location>
</feature>
<feature type="region of interest" description="Disordered" evidence="2">
    <location>
        <begin position="564"/>
        <end position="583"/>
    </location>
</feature>
<dbReference type="PANTHER" id="PTHR12661">
    <property type="entry name" value="PETER PAN-RELATED"/>
    <property type="match status" value="1"/>
</dbReference>
<dbReference type="PROSITE" id="PS50833">
    <property type="entry name" value="BRIX"/>
    <property type="match status" value="1"/>
</dbReference>
<dbReference type="GO" id="GO:0000027">
    <property type="term" value="P:ribosomal large subunit assembly"/>
    <property type="evidence" value="ECO:0007669"/>
    <property type="project" value="TreeGrafter"/>
</dbReference>
<dbReference type="GO" id="GO:0006364">
    <property type="term" value="P:rRNA processing"/>
    <property type="evidence" value="ECO:0007669"/>
    <property type="project" value="InterPro"/>
</dbReference>
<dbReference type="InterPro" id="IPR007109">
    <property type="entry name" value="Brix"/>
</dbReference>
<feature type="region of interest" description="Disordered" evidence="2">
    <location>
        <begin position="610"/>
        <end position="745"/>
    </location>
</feature>
<feature type="coiled-coil region" evidence="1">
    <location>
        <begin position="515"/>
        <end position="560"/>
    </location>
</feature>
<dbReference type="PANTHER" id="PTHR12661:SF5">
    <property type="entry name" value="SUPPRESSOR OF SWI4 1 HOMOLOG"/>
    <property type="match status" value="1"/>
</dbReference>